<dbReference type="GO" id="GO:0003727">
    <property type="term" value="F:single-stranded RNA binding"/>
    <property type="evidence" value="ECO:0000318"/>
    <property type="project" value="GO_Central"/>
</dbReference>
<dbReference type="FunFam" id="3.30.70.1820:FF:000002">
    <property type="entry name" value="LINE-1 retrotransposable element ORF1 protein"/>
    <property type="match status" value="1"/>
</dbReference>
<dbReference type="Pfam" id="PF17489">
    <property type="entry name" value="Tnp_22_trimer"/>
    <property type="match status" value="1"/>
</dbReference>
<evidence type="ECO:0000256" key="1">
    <source>
        <dbReference type="ARBA" id="ARBA00061640"/>
    </source>
</evidence>
<dbReference type="InterPro" id="IPR004244">
    <property type="entry name" value="Transposase_22"/>
</dbReference>
<evidence type="ECO:0000259" key="5">
    <source>
        <dbReference type="Pfam" id="PF17489"/>
    </source>
</evidence>
<evidence type="ECO:0000313" key="6">
    <source>
        <dbReference type="Ensembl" id="ENSECAP00000070080.1"/>
    </source>
</evidence>
<reference evidence="6 7" key="1">
    <citation type="journal article" date="2009" name="Science">
        <title>Genome sequence, comparative analysis, and population genetics of the domestic horse.</title>
        <authorList>
            <consortium name="Broad Institute Genome Sequencing Platform"/>
            <consortium name="Broad Institute Whole Genome Assembly Team"/>
            <person name="Wade C.M."/>
            <person name="Giulotto E."/>
            <person name="Sigurdsson S."/>
            <person name="Zoli M."/>
            <person name="Gnerre S."/>
            <person name="Imsland F."/>
            <person name="Lear T.L."/>
            <person name="Adelson D.L."/>
            <person name="Bailey E."/>
            <person name="Bellone R.R."/>
            <person name="Bloecker H."/>
            <person name="Distl O."/>
            <person name="Edgar R.C."/>
            <person name="Garber M."/>
            <person name="Leeb T."/>
            <person name="Mauceli E."/>
            <person name="MacLeod J.N."/>
            <person name="Penedo M.C.T."/>
            <person name="Raison J.M."/>
            <person name="Sharpe T."/>
            <person name="Vogel J."/>
            <person name="Andersson L."/>
            <person name="Antczak D.F."/>
            <person name="Biagi T."/>
            <person name="Binns M.M."/>
            <person name="Chowdhary B.P."/>
            <person name="Coleman S.J."/>
            <person name="Della Valle G."/>
            <person name="Fryc S."/>
            <person name="Guerin G."/>
            <person name="Hasegawa T."/>
            <person name="Hill E.W."/>
            <person name="Jurka J."/>
            <person name="Kiialainen A."/>
            <person name="Lindgren G."/>
            <person name="Liu J."/>
            <person name="Magnani E."/>
            <person name="Mickelson J.R."/>
            <person name="Murray J."/>
            <person name="Nergadze S.G."/>
            <person name="Onofrio R."/>
            <person name="Pedroni S."/>
            <person name="Piras M.F."/>
            <person name="Raudsepp T."/>
            <person name="Rocchi M."/>
            <person name="Roeed K.H."/>
            <person name="Ryder O.A."/>
            <person name="Searle S."/>
            <person name="Skow L."/>
            <person name="Swinburne J.E."/>
            <person name="Syvaenen A.C."/>
            <person name="Tozaki T."/>
            <person name="Valberg S.J."/>
            <person name="Vaudin M."/>
            <person name="White J.R."/>
            <person name="Zody M.C."/>
            <person name="Lander E.S."/>
            <person name="Lindblad-Toh K."/>
        </authorList>
    </citation>
    <scope>NUCLEOTIDE SEQUENCE [LARGE SCALE GENOMIC DNA]</scope>
    <source>
        <strain evidence="6 7">Thoroughbred</strain>
    </source>
</reference>
<name>A0A9L0S1T4_HORSE</name>
<reference evidence="6" key="2">
    <citation type="submission" date="2025-08" db="UniProtKB">
        <authorList>
            <consortium name="Ensembl"/>
        </authorList>
    </citation>
    <scope>IDENTIFICATION</scope>
    <source>
        <strain evidence="6">Thoroughbred</strain>
    </source>
</reference>
<dbReference type="InterPro" id="IPR035301">
    <property type="entry name" value="L1_trimer"/>
</dbReference>
<feature type="coiled-coil region" evidence="2">
    <location>
        <begin position="74"/>
        <end position="115"/>
    </location>
</feature>
<protein>
    <recommendedName>
        <fullName evidence="8">L1 transposable element RRM domain-containing protein</fullName>
    </recommendedName>
</protein>
<dbReference type="GO" id="GO:1990904">
    <property type="term" value="C:ribonucleoprotein complex"/>
    <property type="evidence" value="ECO:0000318"/>
    <property type="project" value="GO_Central"/>
</dbReference>
<keyword evidence="7" id="KW-1185">Reference proteome</keyword>
<accession>A0A9L0S1T4</accession>
<dbReference type="AlphaFoldDB" id="A0A9L0S1T4"/>
<evidence type="ECO:0000259" key="4">
    <source>
        <dbReference type="Pfam" id="PF02994"/>
    </source>
</evidence>
<dbReference type="GO" id="GO:0032197">
    <property type="term" value="P:retrotransposition"/>
    <property type="evidence" value="ECO:0000318"/>
    <property type="project" value="GO_Central"/>
</dbReference>
<feature type="region of interest" description="Disordered" evidence="3">
    <location>
        <begin position="1"/>
        <end position="27"/>
    </location>
</feature>
<evidence type="ECO:0000256" key="2">
    <source>
        <dbReference type="SAM" id="Coils"/>
    </source>
</evidence>
<dbReference type="Proteomes" id="UP000002281">
    <property type="component" value="Chromosome 5"/>
</dbReference>
<keyword evidence="2" id="KW-0175">Coiled coil</keyword>
<feature type="domain" description="L1 transposable element RRM" evidence="4">
    <location>
        <begin position="133"/>
        <end position="211"/>
    </location>
</feature>
<reference evidence="6" key="3">
    <citation type="submission" date="2025-09" db="UniProtKB">
        <authorList>
            <consortium name="Ensembl"/>
        </authorList>
    </citation>
    <scope>IDENTIFICATION</scope>
    <source>
        <strain evidence="6">Thoroughbred</strain>
    </source>
</reference>
<dbReference type="Gene3D" id="1.20.5.390">
    <property type="entry name" value="L1 transposable element, trimerization domain"/>
    <property type="match status" value="1"/>
</dbReference>
<dbReference type="Gene3D" id="3.30.70.1820">
    <property type="entry name" value="L1 transposable element, RRM domain"/>
    <property type="match status" value="1"/>
</dbReference>
<evidence type="ECO:0000313" key="7">
    <source>
        <dbReference type="Proteomes" id="UP000002281"/>
    </source>
</evidence>
<organism evidence="6 7">
    <name type="scientific">Equus caballus</name>
    <name type="common">Horse</name>
    <dbReference type="NCBI Taxonomy" id="9796"/>
    <lineage>
        <taxon>Eukaryota</taxon>
        <taxon>Metazoa</taxon>
        <taxon>Chordata</taxon>
        <taxon>Craniata</taxon>
        <taxon>Vertebrata</taxon>
        <taxon>Euteleostomi</taxon>
        <taxon>Mammalia</taxon>
        <taxon>Eutheria</taxon>
        <taxon>Laurasiatheria</taxon>
        <taxon>Perissodactyla</taxon>
        <taxon>Equidae</taxon>
        <taxon>Equus</taxon>
    </lineage>
</organism>
<dbReference type="GeneTree" id="ENSGT01150000286982"/>
<feature type="region of interest" description="Disordered" evidence="3">
    <location>
        <begin position="174"/>
        <end position="215"/>
    </location>
</feature>
<dbReference type="PANTHER" id="PTHR11505">
    <property type="entry name" value="L1 TRANSPOSABLE ELEMENT-RELATED"/>
    <property type="match status" value="1"/>
</dbReference>
<dbReference type="Ensembl" id="ENSECAT00000122049.1">
    <property type="protein sequence ID" value="ENSECAP00000070080.1"/>
    <property type="gene ID" value="ENSECAG00000048631.1"/>
</dbReference>
<feature type="compositionally biased region" description="Basic residues" evidence="3">
    <location>
        <begin position="180"/>
        <end position="194"/>
    </location>
</feature>
<dbReference type="Pfam" id="PF02994">
    <property type="entry name" value="Transposase_22"/>
    <property type="match status" value="1"/>
</dbReference>
<feature type="compositionally biased region" description="Basic and acidic residues" evidence="3">
    <location>
        <begin position="199"/>
        <end position="215"/>
    </location>
</feature>
<feature type="domain" description="L1 transposable element trimerization" evidence="5">
    <location>
        <begin position="88"/>
        <end position="128"/>
    </location>
</feature>
<proteinExistence type="inferred from homology"/>
<evidence type="ECO:0000256" key="3">
    <source>
        <dbReference type="SAM" id="MobiDB-lite"/>
    </source>
</evidence>
<sequence length="215" mass="25808">MRSQRNTFQAREHYKTPEEELSETETSDLLDKEFKQNIIRTLTDMRRRMDEHSEHISKELEDIKKNQSEMKNTILEMRNSLEGLNSRVEEAEERISKLDERLEEITQAEQKREKRIRQNENSVRELWDNIKCANIRIIGVPEGEERDKGAENLFVEIIEENFPHLRKETDMQVQEAQRAPIKRSPKRPTPRHIIIKMSKIKDRERILKEQKKGHK</sequence>
<comment type="similarity">
    <text evidence="1">Belongs to the transposase 22 family.</text>
</comment>
<evidence type="ECO:0008006" key="8">
    <source>
        <dbReference type="Google" id="ProtNLM"/>
    </source>
</evidence>
<dbReference type="InterPro" id="IPR043636">
    <property type="entry name" value="L1_RRM_dom"/>
</dbReference>